<evidence type="ECO:0000259" key="5">
    <source>
        <dbReference type="PROSITE" id="PS50931"/>
    </source>
</evidence>
<dbReference type="PANTHER" id="PTHR30419">
    <property type="entry name" value="HTH-TYPE TRANSCRIPTIONAL REGULATOR YBHD"/>
    <property type="match status" value="1"/>
</dbReference>
<accession>A0ABV2SZN6</accession>
<dbReference type="Proteomes" id="UP001549749">
    <property type="component" value="Unassembled WGS sequence"/>
</dbReference>
<reference evidence="6 7" key="1">
    <citation type="submission" date="2024-06" db="EMBL/GenBank/DDBJ databases">
        <title>Chitinophaga defluvii sp. nov., isolated from municipal sewage.</title>
        <authorList>
            <person name="Zhang L."/>
        </authorList>
    </citation>
    <scope>NUCLEOTIDE SEQUENCE [LARGE SCALE GENOMIC DNA]</scope>
    <source>
        <strain evidence="6 7">H8</strain>
    </source>
</reference>
<comment type="similarity">
    <text evidence="1">Belongs to the LysR transcriptional regulatory family.</text>
</comment>
<sequence length="319" mass="37032">MTTVQLEYIVAVDTYRSFVMAAEKCFVTQPTLSMQIQKLEDELGIKIFDRSKLPVVPTEIGAVVVAQSRIILKENARIKEIIADQKKEVQGNLRVGIIPTLAPYLLPRILTGFMKKYPKVKLEIWEYPTEQIMQQLKQELLDCGILATPLHNPHLEEHPLFYESFVVYTAKSNNLFDKKVIKPEDLDVREVWLLNEGHCMRNQVLNICRDKFTMGEYKNLEYNTGSVETLKRMVELNEGYTILPELSLQDLSTRQLNMVRYFKTPEPVREISLVTHRYFIKQALIEAFKKEILAHIPEKMKVQKSRKVIDIDVVAEKAH</sequence>
<dbReference type="InterPro" id="IPR036388">
    <property type="entry name" value="WH-like_DNA-bd_sf"/>
</dbReference>
<keyword evidence="2" id="KW-0805">Transcription regulation</keyword>
<dbReference type="InterPro" id="IPR005119">
    <property type="entry name" value="LysR_subst-bd"/>
</dbReference>
<dbReference type="PROSITE" id="PS50931">
    <property type="entry name" value="HTH_LYSR"/>
    <property type="match status" value="1"/>
</dbReference>
<name>A0ABV2SZN6_9BACT</name>
<protein>
    <submittedName>
        <fullName evidence="6">LysR substrate-binding domain-containing protein</fullName>
    </submittedName>
</protein>
<dbReference type="PANTHER" id="PTHR30419:SF29">
    <property type="entry name" value="LYSR-FAMILY TRANSCRIPTIONAL REGULATOR"/>
    <property type="match status" value="1"/>
</dbReference>
<keyword evidence="3" id="KW-0238">DNA-binding</keyword>
<evidence type="ECO:0000256" key="1">
    <source>
        <dbReference type="ARBA" id="ARBA00009437"/>
    </source>
</evidence>
<keyword evidence="7" id="KW-1185">Reference proteome</keyword>
<dbReference type="InterPro" id="IPR050950">
    <property type="entry name" value="HTH-type_LysR_regulators"/>
</dbReference>
<dbReference type="Gene3D" id="1.10.10.10">
    <property type="entry name" value="Winged helix-like DNA-binding domain superfamily/Winged helix DNA-binding domain"/>
    <property type="match status" value="1"/>
</dbReference>
<proteinExistence type="inferred from homology"/>
<feature type="domain" description="HTH lysR-type" evidence="5">
    <location>
        <begin position="1"/>
        <end position="58"/>
    </location>
</feature>
<evidence type="ECO:0000256" key="4">
    <source>
        <dbReference type="ARBA" id="ARBA00023163"/>
    </source>
</evidence>
<dbReference type="CDD" id="cd08411">
    <property type="entry name" value="PBP2_OxyR"/>
    <property type="match status" value="1"/>
</dbReference>
<dbReference type="PRINTS" id="PR00039">
    <property type="entry name" value="HTHLYSR"/>
</dbReference>
<dbReference type="EMBL" id="JBEXAC010000001">
    <property type="protein sequence ID" value="MET6995815.1"/>
    <property type="molecule type" value="Genomic_DNA"/>
</dbReference>
<keyword evidence="4" id="KW-0804">Transcription</keyword>
<dbReference type="Gene3D" id="3.40.190.10">
    <property type="entry name" value="Periplasmic binding protein-like II"/>
    <property type="match status" value="2"/>
</dbReference>
<dbReference type="InterPro" id="IPR000847">
    <property type="entry name" value="LysR_HTH_N"/>
</dbReference>
<comment type="caution">
    <text evidence="6">The sequence shown here is derived from an EMBL/GenBank/DDBJ whole genome shotgun (WGS) entry which is preliminary data.</text>
</comment>
<organism evidence="6 7">
    <name type="scientific">Chitinophaga defluvii</name>
    <dbReference type="NCBI Taxonomy" id="3163343"/>
    <lineage>
        <taxon>Bacteria</taxon>
        <taxon>Pseudomonadati</taxon>
        <taxon>Bacteroidota</taxon>
        <taxon>Chitinophagia</taxon>
        <taxon>Chitinophagales</taxon>
        <taxon>Chitinophagaceae</taxon>
        <taxon>Chitinophaga</taxon>
    </lineage>
</organism>
<evidence type="ECO:0000313" key="6">
    <source>
        <dbReference type="EMBL" id="MET6995815.1"/>
    </source>
</evidence>
<dbReference type="SUPFAM" id="SSF53850">
    <property type="entry name" value="Periplasmic binding protein-like II"/>
    <property type="match status" value="1"/>
</dbReference>
<dbReference type="RefSeq" id="WP_354658464.1">
    <property type="nucleotide sequence ID" value="NZ_JBEXAC010000001.1"/>
</dbReference>
<dbReference type="Pfam" id="PF00126">
    <property type="entry name" value="HTH_1"/>
    <property type="match status" value="1"/>
</dbReference>
<evidence type="ECO:0000256" key="3">
    <source>
        <dbReference type="ARBA" id="ARBA00023125"/>
    </source>
</evidence>
<dbReference type="SUPFAM" id="SSF46785">
    <property type="entry name" value="Winged helix' DNA-binding domain"/>
    <property type="match status" value="1"/>
</dbReference>
<evidence type="ECO:0000313" key="7">
    <source>
        <dbReference type="Proteomes" id="UP001549749"/>
    </source>
</evidence>
<dbReference type="InterPro" id="IPR036390">
    <property type="entry name" value="WH_DNA-bd_sf"/>
</dbReference>
<gene>
    <name evidence="6" type="ORF">ABR189_00475</name>
</gene>
<dbReference type="Pfam" id="PF03466">
    <property type="entry name" value="LysR_substrate"/>
    <property type="match status" value="1"/>
</dbReference>
<evidence type="ECO:0000256" key="2">
    <source>
        <dbReference type="ARBA" id="ARBA00023015"/>
    </source>
</evidence>